<evidence type="ECO:0000256" key="9">
    <source>
        <dbReference type="RuleBase" id="RU003357"/>
    </source>
</evidence>
<dbReference type="Proteomes" id="UP000249082">
    <property type="component" value="Unassembled WGS sequence"/>
</dbReference>
<sequence length="1010" mass="107471">MERARNGAGSGAASVRTGLAALMVSTAAAALFAAPAFAQDTAPAAEDAAPVTDIVVTGSRIRRDASDETAPLNVVDSQTIADRGYISASEALNQLTSNSPMLNQADGSGEGSGSGQQFPNLFGLGAGRTLTLLNGRRMVTSSSGLGDAQVDANIIPLGLLERVEVVQGGGAAVYGSDAIAGVVNYVLKESFEGLELDGQNGISSRGDYHTYSLRGTAGKNFSDGRGNVAIDLNYAQSPTLMFAARPLSALGRLTVSNPDDTGPSDGIPSVKELLDAHFWEFNTNGILFNSPAPFTRFLTQSNGTPLQFDSSGNLVPYDPGTQVGIPFSSGGQGFAYRDLAGLRTGVQRFTGNLIAHYDLTDAITLRTELLYAHTEGTEIPQGQSRTILNYGTYAGPVIFTIDNPYLTDQAKATLSAARPAFAAGAPLFLSKYFNDLTPDNLQRYKTDTYRALLGVDGEFSAGSRNFYWSVSGSYARVDGSQRRWEVDNVKYANAIDAVLSGGQIVCGINADADAANDDASCAPINPFGNGNVSKAAQKYVSVRAGLDYRNEQTDFLATLGGDVVHLPGGTVKFSLAYEHRDEQVSYTPLAANRQGLFGGGTLEVAQSAGYNTDELSGELLIPLIDSAMNVPIVRMLEASAAGRLVDNSIAGKEQVWDLGLRWQPVDGVTLRASRSRNFRAPTLAMLFAPTTTSLGSVGYDPCDADRINSGANPSVRYANCLAAFTANANYGVEADGTNAGLSPAERLARFQDPAENFERATITTGGNPNLRNEISDTFTYGIVLQPKFIPGLTISADRIEIDLKDGLSAFTTEDFTATCYDNTNPDPAVCNAFSRIASSDGVSPGGTILTGTTTTFNAGVVKYRGEVYAIDYSFEPGRIGAFHVGVNATHNTLLTTSVTGENYIRTDNTYEKPTWEGRFNLDWTKGPVRVSYQAYYLDKTRAAYDATIETNPNPMLDSNLTHSISAQVEAGAITFRAGIDNFTDEAPSYPQIAYGDILGRRFWIGAKLKM</sequence>
<organism evidence="13 14">
    <name type="scientific">Novosphingobium pentaromativorans</name>
    <dbReference type="NCBI Taxonomy" id="205844"/>
    <lineage>
        <taxon>Bacteria</taxon>
        <taxon>Pseudomonadati</taxon>
        <taxon>Pseudomonadota</taxon>
        <taxon>Alphaproteobacteria</taxon>
        <taxon>Sphingomonadales</taxon>
        <taxon>Sphingomonadaceae</taxon>
        <taxon>Novosphingobium</taxon>
    </lineage>
</organism>
<dbReference type="PANTHER" id="PTHR47234">
    <property type="match status" value="1"/>
</dbReference>
<dbReference type="AlphaFoldDB" id="A0A2W5QYM0"/>
<feature type="domain" description="TonB-dependent receptor plug" evidence="12">
    <location>
        <begin position="66"/>
        <end position="182"/>
    </location>
</feature>
<evidence type="ECO:0000256" key="3">
    <source>
        <dbReference type="ARBA" id="ARBA00022452"/>
    </source>
</evidence>
<evidence type="ECO:0000256" key="2">
    <source>
        <dbReference type="ARBA" id="ARBA00022448"/>
    </source>
</evidence>
<comment type="similarity">
    <text evidence="8 9">Belongs to the TonB-dependent receptor family.</text>
</comment>
<keyword evidence="6 8" id="KW-0472">Membrane</keyword>
<evidence type="ECO:0000256" key="7">
    <source>
        <dbReference type="ARBA" id="ARBA00023237"/>
    </source>
</evidence>
<comment type="caution">
    <text evidence="13">The sequence shown here is derived from an EMBL/GenBank/DDBJ whole genome shotgun (WGS) entry which is preliminary data.</text>
</comment>
<evidence type="ECO:0000313" key="14">
    <source>
        <dbReference type="Proteomes" id="UP000249082"/>
    </source>
</evidence>
<evidence type="ECO:0000256" key="10">
    <source>
        <dbReference type="SAM" id="SignalP"/>
    </source>
</evidence>
<reference evidence="13 14" key="1">
    <citation type="submission" date="2017-08" db="EMBL/GenBank/DDBJ databases">
        <title>Infants hospitalized years apart are colonized by the same room-sourced microbial strains.</title>
        <authorList>
            <person name="Brooks B."/>
            <person name="Olm M.R."/>
            <person name="Firek B.A."/>
            <person name="Baker R."/>
            <person name="Thomas B.C."/>
            <person name="Morowitz M.J."/>
            <person name="Banfield J.F."/>
        </authorList>
    </citation>
    <scope>NUCLEOTIDE SEQUENCE [LARGE SCALE GENOMIC DNA]</scope>
    <source>
        <strain evidence="13">S2_005_002_R2_33</strain>
    </source>
</reference>
<keyword evidence="2 8" id="KW-0813">Transport</keyword>
<keyword evidence="5 9" id="KW-0798">TonB box</keyword>
<keyword evidence="7 8" id="KW-0998">Cell outer membrane</keyword>
<dbReference type="InterPro" id="IPR012910">
    <property type="entry name" value="Plug_dom"/>
</dbReference>
<keyword evidence="4 8" id="KW-0812">Transmembrane</keyword>
<keyword evidence="10" id="KW-0732">Signal</keyword>
<dbReference type="SUPFAM" id="SSF56935">
    <property type="entry name" value="Porins"/>
    <property type="match status" value="1"/>
</dbReference>
<dbReference type="InterPro" id="IPR039426">
    <property type="entry name" value="TonB-dep_rcpt-like"/>
</dbReference>
<evidence type="ECO:0000259" key="11">
    <source>
        <dbReference type="Pfam" id="PF00593"/>
    </source>
</evidence>
<dbReference type="InterPro" id="IPR000531">
    <property type="entry name" value="Beta-barrel_TonB"/>
</dbReference>
<evidence type="ECO:0000256" key="6">
    <source>
        <dbReference type="ARBA" id="ARBA00023136"/>
    </source>
</evidence>
<evidence type="ECO:0000256" key="5">
    <source>
        <dbReference type="ARBA" id="ARBA00023077"/>
    </source>
</evidence>
<proteinExistence type="inferred from homology"/>
<dbReference type="GO" id="GO:0009279">
    <property type="term" value="C:cell outer membrane"/>
    <property type="evidence" value="ECO:0007669"/>
    <property type="project" value="UniProtKB-SubCell"/>
</dbReference>
<dbReference type="Pfam" id="PF00593">
    <property type="entry name" value="TonB_dep_Rec_b-barrel"/>
    <property type="match status" value="1"/>
</dbReference>
<keyword evidence="3 8" id="KW-1134">Transmembrane beta strand</keyword>
<feature type="chain" id="PRO_5015876095" evidence="10">
    <location>
        <begin position="39"/>
        <end position="1010"/>
    </location>
</feature>
<evidence type="ECO:0000256" key="1">
    <source>
        <dbReference type="ARBA" id="ARBA00004571"/>
    </source>
</evidence>
<dbReference type="PROSITE" id="PS52016">
    <property type="entry name" value="TONB_DEPENDENT_REC_3"/>
    <property type="match status" value="1"/>
</dbReference>
<protein>
    <submittedName>
        <fullName evidence="13">TonB-dependent receptor</fullName>
    </submittedName>
</protein>
<dbReference type="InterPro" id="IPR037066">
    <property type="entry name" value="Plug_dom_sf"/>
</dbReference>
<dbReference type="Pfam" id="PF07715">
    <property type="entry name" value="Plug"/>
    <property type="match status" value="1"/>
</dbReference>
<evidence type="ECO:0000256" key="8">
    <source>
        <dbReference type="PROSITE-ProRule" id="PRU01360"/>
    </source>
</evidence>
<accession>A0A2W5QYM0</accession>
<dbReference type="EMBL" id="QFPX01000003">
    <property type="protein sequence ID" value="PZQ56490.1"/>
    <property type="molecule type" value="Genomic_DNA"/>
</dbReference>
<dbReference type="Gene3D" id="2.40.170.20">
    <property type="entry name" value="TonB-dependent receptor, beta-barrel domain"/>
    <property type="match status" value="1"/>
</dbReference>
<evidence type="ECO:0000259" key="12">
    <source>
        <dbReference type="Pfam" id="PF07715"/>
    </source>
</evidence>
<comment type="subcellular location">
    <subcellularLocation>
        <location evidence="1 8">Cell outer membrane</location>
        <topology evidence="1 8">Multi-pass membrane protein</topology>
    </subcellularLocation>
</comment>
<dbReference type="Gene3D" id="2.170.130.10">
    <property type="entry name" value="TonB-dependent receptor, plug domain"/>
    <property type="match status" value="1"/>
</dbReference>
<dbReference type="PANTHER" id="PTHR47234:SF2">
    <property type="entry name" value="TONB-DEPENDENT RECEPTOR"/>
    <property type="match status" value="1"/>
</dbReference>
<gene>
    <name evidence="13" type="ORF">DI555_03780</name>
</gene>
<feature type="signal peptide" evidence="10">
    <location>
        <begin position="1"/>
        <end position="38"/>
    </location>
</feature>
<keyword evidence="13" id="KW-0675">Receptor</keyword>
<feature type="domain" description="TonB-dependent receptor-like beta-barrel" evidence="11">
    <location>
        <begin position="432"/>
        <end position="981"/>
    </location>
</feature>
<dbReference type="InterPro" id="IPR036942">
    <property type="entry name" value="Beta-barrel_TonB_sf"/>
</dbReference>
<evidence type="ECO:0000313" key="13">
    <source>
        <dbReference type="EMBL" id="PZQ56490.1"/>
    </source>
</evidence>
<name>A0A2W5QYM0_9SPHN</name>
<evidence type="ECO:0000256" key="4">
    <source>
        <dbReference type="ARBA" id="ARBA00022692"/>
    </source>
</evidence>